<dbReference type="PANTHER" id="PTHR33258:SF1">
    <property type="entry name" value="TRANSPOSASE INSL FOR INSERTION SEQUENCE ELEMENT IS186A-RELATED"/>
    <property type="match status" value="1"/>
</dbReference>
<accession>A0ABC9N6G8</accession>
<dbReference type="Proteomes" id="UP000004110">
    <property type="component" value="Unassembled WGS sequence"/>
</dbReference>
<sequence>MKIYKDFAQVLIKRASDLYKDDYFRIGLKEKVYAFDSSTMKLCLNLYPWAKFHHNKGTFKMHTLINLRGSIPTFIWLTEGKVYDMNGLDVISVEPEAYYLLDKGYVSIGFITTFKSVMHSM</sequence>
<dbReference type="InterPro" id="IPR002559">
    <property type="entry name" value="Transposase_11"/>
</dbReference>
<protein>
    <recommendedName>
        <fullName evidence="1">Transposase IS4-like domain-containing protein</fullName>
    </recommendedName>
</protein>
<organism evidence="2 3">
    <name type="scientific">Bacteroides uniformis (strain ATCC 8492 / DSM 6597 / CCUG 4942 / CIP 103695 / JCM 5828 / KCTC 5204 / NCTC 13054 / VPI 0061)</name>
    <dbReference type="NCBI Taxonomy" id="411479"/>
    <lineage>
        <taxon>Bacteria</taxon>
        <taxon>Pseudomonadati</taxon>
        <taxon>Bacteroidota</taxon>
        <taxon>Bacteroidia</taxon>
        <taxon>Bacteroidales</taxon>
        <taxon>Bacteroidaceae</taxon>
        <taxon>Bacteroides</taxon>
    </lineage>
</organism>
<dbReference type="AlphaFoldDB" id="A0ABC9N6G8"/>
<dbReference type="EMBL" id="AAYH02000048">
    <property type="protein sequence ID" value="EDO52274.1"/>
    <property type="molecule type" value="Genomic_DNA"/>
</dbReference>
<dbReference type="RefSeq" id="WP_005830433.1">
    <property type="nucleotide sequence ID" value="NZ_DS362248.1"/>
</dbReference>
<evidence type="ECO:0000259" key="1">
    <source>
        <dbReference type="Pfam" id="PF01609"/>
    </source>
</evidence>
<gene>
    <name evidence="2" type="ORF">BACUNI_03887</name>
</gene>
<proteinExistence type="predicted"/>
<reference evidence="2" key="2">
    <citation type="submission" date="2013-11" db="EMBL/GenBank/DDBJ databases">
        <title>Draft genome sequence of Bacteroides uniformis (ATCC 8492).</title>
        <authorList>
            <person name="Sudarsanam P."/>
            <person name="Ley R."/>
            <person name="Guruge J."/>
            <person name="Turnbaugh P.J."/>
            <person name="Mahowald M."/>
            <person name="Liep D."/>
            <person name="Gordon J."/>
        </authorList>
    </citation>
    <scope>NUCLEOTIDE SEQUENCE</scope>
    <source>
        <strain evidence="2">ATCC 8492</strain>
    </source>
</reference>
<evidence type="ECO:0000313" key="3">
    <source>
        <dbReference type="Proteomes" id="UP000004110"/>
    </source>
</evidence>
<reference evidence="2" key="1">
    <citation type="submission" date="2007-06" db="EMBL/GenBank/DDBJ databases">
        <authorList>
            <person name="Fulton L."/>
            <person name="Clifton S."/>
            <person name="Fulton B."/>
            <person name="Xu J."/>
            <person name="Minx P."/>
            <person name="Pepin K.H."/>
            <person name="Johnson M."/>
            <person name="Thiruvilangam P."/>
            <person name="Bhonagiri V."/>
            <person name="Nash W.E."/>
            <person name="Mardis E.R."/>
            <person name="Wilson R.K."/>
        </authorList>
    </citation>
    <scope>NUCLEOTIDE SEQUENCE [LARGE SCALE GENOMIC DNA]</scope>
    <source>
        <strain evidence="2">ATCC 8492</strain>
    </source>
</reference>
<evidence type="ECO:0000313" key="2">
    <source>
        <dbReference type="EMBL" id="EDO52274.1"/>
    </source>
</evidence>
<keyword evidence="3" id="KW-1185">Reference proteome</keyword>
<dbReference type="PANTHER" id="PTHR33258">
    <property type="entry name" value="TRANSPOSASE INSL FOR INSERTION SEQUENCE ELEMENT IS186A-RELATED"/>
    <property type="match status" value="1"/>
</dbReference>
<dbReference type="Pfam" id="PF01609">
    <property type="entry name" value="DDE_Tnp_1"/>
    <property type="match status" value="1"/>
</dbReference>
<feature type="domain" description="Transposase IS4-like" evidence="1">
    <location>
        <begin position="29"/>
        <end position="115"/>
    </location>
</feature>
<comment type="caution">
    <text evidence="2">The sequence shown here is derived from an EMBL/GenBank/DDBJ whole genome shotgun (WGS) entry which is preliminary data.</text>
</comment>
<dbReference type="GeneID" id="99749967"/>
<name>A0ABC9N6G8_BACUC</name>